<evidence type="ECO:0000259" key="4">
    <source>
        <dbReference type="PROSITE" id="PS50111"/>
    </source>
</evidence>
<dbReference type="SUPFAM" id="SSF58104">
    <property type="entry name" value="Methyl-accepting chemotaxis protein (MCP) signaling domain"/>
    <property type="match status" value="1"/>
</dbReference>
<evidence type="ECO:0000256" key="2">
    <source>
        <dbReference type="ARBA" id="ARBA00029447"/>
    </source>
</evidence>
<feature type="domain" description="Methyl-accepting transducer" evidence="4">
    <location>
        <begin position="189"/>
        <end position="298"/>
    </location>
</feature>
<keyword evidence="1" id="KW-0145">Chemotaxis</keyword>
<feature type="non-terminal residue" evidence="5">
    <location>
        <position position="298"/>
    </location>
</feature>
<evidence type="ECO:0000313" key="5">
    <source>
        <dbReference type="EMBL" id="MDT9597928.1"/>
    </source>
</evidence>
<dbReference type="Proteomes" id="UP001259572">
    <property type="component" value="Unassembled WGS sequence"/>
</dbReference>
<protein>
    <submittedName>
        <fullName evidence="5">Chemotaxis protein</fullName>
    </submittedName>
</protein>
<evidence type="ECO:0000313" key="6">
    <source>
        <dbReference type="Proteomes" id="UP001259572"/>
    </source>
</evidence>
<name>A0ABU3Q4P4_9SPHN</name>
<accession>A0ABU3Q4P4</accession>
<sequence>MTATGQNRISLDERISLFDDGRLAENCREIGALLADELTRVAQRYWMQIKSAARGGSGEADKSLQDLVKLTLPYLAAKYGDVRGQRWVDLIGEHVQGAADRNISLTTTISAIGAAVAETHSILGQKLGNDPERLDRLARCLTQMTLLEVDLYAAHFDLLRARTESLERTARGTQFNGEIVNVAERTSADSKKLRAQAADASSAARGMLGKTAEVAAAAEQSALAMREATQTVAGLIRAIEDARSEVEVAADVAVRAGEQASQAVVVSNVLSDHVQAIESILGLIRDIAGQTNLLALNA</sequence>
<comment type="similarity">
    <text evidence="2">Belongs to the methyl-accepting chemotaxis (MCP) protein family.</text>
</comment>
<keyword evidence="3" id="KW-0807">Transducer</keyword>
<evidence type="ECO:0000256" key="1">
    <source>
        <dbReference type="ARBA" id="ARBA00022500"/>
    </source>
</evidence>
<dbReference type="Gene3D" id="1.10.287.950">
    <property type="entry name" value="Methyl-accepting chemotaxis protein"/>
    <property type="match status" value="1"/>
</dbReference>
<dbReference type="InterPro" id="IPR004089">
    <property type="entry name" value="MCPsignal_dom"/>
</dbReference>
<dbReference type="InterPro" id="IPR051310">
    <property type="entry name" value="MCP_chemotaxis"/>
</dbReference>
<comment type="caution">
    <text evidence="5">The sequence shown here is derived from an EMBL/GenBank/DDBJ whole genome shotgun (WGS) entry which is preliminary data.</text>
</comment>
<dbReference type="PANTHER" id="PTHR43531">
    <property type="entry name" value="PROTEIN ICFG"/>
    <property type="match status" value="1"/>
</dbReference>
<dbReference type="PRINTS" id="PR00260">
    <property type="entry name" value="CHEMTRNSDUCR"/>
</dbReference>
<keyword evidence="6" id="KW-1185">Reference proteome</keyword>
<dbReference type="InterPro" id="IPR004090">
    <property type="entry name" value="Chemotax_Me-accpt_rcpt"/>
</dbReference>
<dbReference type="PANTHER" id="PTHR43531:SF11">
    <property type="entry name" value="METHYL-ACCEPTING CHEMOTAXIS PROTEIN 3"/>
    <property type="match status" value="1"/>
</dbReference>
<organism evidence="5 6">
    <name type="scientific">Sphingosinicella rhizophila</name>
    <dbReference type="NCBI Taxonomy" id="3050082"/>
    <lineage>
        <taxon>Bacteria</taxon>
        <taxon>Pseudomonadati</taxon>
        <taxon>Pseudomonadota</taxon>
        <taxon>Alphaproteobacteria</taxon>
        <taxon>Sphingomonadales</taxon>
        <taxon>Sphingosinicellaceae</taxon>
        <taxon>Sphingosinicella</taxon>
    </lineage>
</organism>
<dbReference type="PROSITE" id="PS50111">
    <property type="entry name" value="CHEMOTAXIS_TRANSDUC_2"/>
    <property type="match status" value="1"/>
</dbReference>
<reference evidence="5 6" key="1">
    <citation type="submission" date="2023-05" db="EMBL/GenBank/DDBJ databases">
        <authorList>
            <person name="Guo Y."/>
        </authorList>
    </citation>
    <scope>NUCLEOTIDE SEQUENCE [LARGE SCALE GENOMIC DNA]</scope>
    <source>
        <strain evidence="5 6">GR2756</strain>
    </source>
</reference>
<gene>
    <name evidence="5" type="ORF">RQX22_03075</name>
</gene>
<evidence type="ECO:0000256" key="3">
    <source>
        <dbReference type="PROSITE-ProRule" id="PRU00284"/>
    </source>
</evidence>
<dbReference type="EMBL" id="JAVUPU010000002">
    <property type="protein sequence ID" value="MDT9597928.1"/>
    <property type="molecule type" value="Genomic_DNA"/>
</dbReference>
<proteinExistence type="inferred from homology"/>